<dbReference type="EMBL" id="CAJVPV010001615">
    <property type="protein sequence ID" value="CAG8502894.1"/>
    <property type="molecule type" value="Genomic_DNA"/>
</dbReference>
<gene>
    <name evidence="1" type="ORF">AMORRO_LOCUS3341</name>
</gene>
<protein>
    <submittedName>
        <fullName evidence="1">14592_t:CDS:1</fullName>
    </submittedName>
</protein>
<dbReference type="Proteomes" id="UP000789342">
    <property type="component" value="Unassembled WGS sequence"/>
</dbReference>
<name>A0A9N8ZPV5_9GLOM</name>
<proteinExistence type="predicted"/>
<dbReference type="AlphaFoldDB" id="A0A9N8ZPV5"/>
<dbReference type="Gene3D" id="3.30.200.20">
    <property type="entry name" value="Phosphorylase Kinase, domain 1"/>
    <property type="match status" value="1"/>
</dbReference>
<sequence length="139" mass="16787">MSKPVKREEAYIDSGDHECIDEKYCLTCVRKFFQEQSSYWTSDNLEIDKIIRESQKGEQYLHKTLEWISFEQFYDVRRIEEGAFGIVYSAYWRDGPLHIEQKDRFRIFYREGHIKVILKKLKKSQNISVEFINEASIHH</sequence>
<evidence type="ECO:0000313" key="2">
    <source>
        <dbReference type="Proteomes" id="UP000789342"/>
    </source>
</evidence>
<reference evidence="1" key="1">
    <citation type="submission" date="2021-06" db="EMBL/GenBank/DDBJ databases">
        <authorList>
            <person name="Kallberg Y."/>
            <person name="Tangrot J."/>
            <person name="Rosling A."/>
        </authorList>
    </citation>
    <scope>NUCLEOTIDE SEQUENCE</scope>
    <source>
        <strain evidence="1">CL551</strain>
    </source>
</reference>
<accession>A0A9N8ZPV5</accession>
<comment type="caution">
    <text evidence="1">The sequence shown here is derived from an EMBL/GenBank/DDBJ whole genome shotgun (WGS) entry which is preliminary data.</text>
</comment>
<dbReference type="InterPro" id="IPR011009">
    <property type="entry name" value="Kinase-like_dom_sf"/>
</dbReference>
<organism evidence="1 2">
    <name type="scientific">Acaulospora morrowiae</name>
    <dbReference type="NCBI Taxonomy" id="94023"/>
    <lineage>
        <taxon>Eukaryota</taxon>
        <taxon>Fungi</taxon>
        <taxon>Fungi incertae sedis</taxon>
        <taxon>Mucoromycota</taxon>
        <taxon>Glomeromycotina</taxon>
        <taxon>Glomeromycetes</taxon>
        <taxon>Diversisporales</taxon>
        <taxon>Acaulosporaceae</taxon>
        <taxon>Acaulospora</taxon>
    </lineage>
</organism>
<evidence type="ECO:0000313" key="1">
    <source>
        <dbReference type="EMBL" id="CAG8502894.1"/>
    </source>
</evidence>
<dbReference type="SUPFAM" id="SSF56112">
    <property type="entry name" value="Protein kinase-like (PK-like)"/>
    <property type="match status" value="1"/>
</dbReference>
<dbReference type="OrthoDB" id="2432957at2759"/>
<keyword evidence="2" id="KW-1185">Reference proteome</keyword>